<evidence type="ECO:0000256" key="1">
    <source>
        <dbReference type="SAM" id="MobiDB-lite"/>
    </source>
</evidence>
<dbReference type="PROSITE" id="PS51257">
    <property type="entry name" value="PROKAR_LIPOPROTEIN"/>
    <property type="match status" value="1"/>
</dbReference>
<name>A0A345ZCU5_9BACT</name>
<feature type="chain" id="PRO_5016964056" description="Ankyrin repeat domain-containing protein" evidence="2">
    <location>
        <begin position="23"/>
        <end position="145"/>
    </location>
</feature>
<feature type="compositionally biased region" description="Polar residues" evidence="1">
    <location>
        <begin position="57"/>
        <end position="68"/>
    </location>
</feature>
<sequence>MKIVKVSLFLLVIFVSSCSLQAMTRSRNVPIVDRRLICQLPDNHNAATDDVDDVDSQAPTPLTTPRNINNEDEEGCTPLYEAVYCGHIKEVKKLLGEHASLYCSALQGRNLEDMTRNKKIKHLIKNAREDRNMVLDLFADSLQQK</sequence>
<dbReference type="EMBL" id="CP025544">
    <property type="protein sequence ID" value="AXK61112.1"/>
    <property type="molecule type" value="Genomic_DNA"/>
</dbReference>
<dbReference type="Gene3D" id="1.25.40.20">
    <property type="entry name" value="Ankyrin repeat-containing domain"/>
    <property type="match status" value="1"/>
</dbReference>
<reference evidence="3 4" key="1">
    <citation type="submission" date="2017-12" db="EMBL/GenBank/DDBJ databases">
        <title>Chromulinavorax destructans is a abundant pathogen of dominant heterotrophic picoflagllates.</title>
        <authorList>
            <person name="Deeg C.M."/>
            <person name="Zimmer M."/>
            <person name="Suttle C.A."/>
        </authorList>
    </citation>
    <scope>NUCLEOTIDE SEQUENCE [LARGE SCALE GENOMIC DNA]</scope>
    <source>
        <strain evidence="3 4">SeV1</strain>
    </source>
</reference>
<feature type="region of interest" description="Disordered" evidence="1">
    <location>
        <begin position="47"/>
        <end position="71"/>
    </location>
</feature>
<evidence type="ECO:0000256" key="2">
    <source>
        <dbReference type="SAM" id="SignalP"/>
    </source>
</evidence>
<dbReference type="Proteomes" id="UP000254834">
    <property type="component" value="Chromosome"/>
</dbReference>
<protein>
    <recommendedName>
        <fullName evidence="5">Ankyrin repeat domain-containing protein</fullName>
    </recommendedName>
</protein>
<keyword evidence="2" id="KW-0732">Signal</keyword>
<evidence type="ECO:0008006" key="5">
    <source>
        <dbReference type="Google" id="ProtNLM"/>
    </source>
</evidence>
<dbReference type="SUPFAM" id="SSF48403">
    <property type="entry name" value="Ankyrin repeat"/>
    <property type="match status" value="1"/>
</dbReference>
<evidence type="ECO:0000313" key="4">
    <source>
        <dbReference type="Proteomes" id="UP000254834"/>
    </source>
</evidence>
<evidence type="ECO:0000313" key="3">
    <source>
        <dbReference type="EMBL" id="AXK61112.1"/>
    </source>
</evidence>
<dbReference type="KEGG" id="cdes:C0J27_05265"/>
<accession>A0A345ZCU5</accession>
<gene>
    <name evidence="3" type="ORF">C0J27_05265</name>
</gene>
<keyword evidence="4" id="KW-1185">Reference proteome</keyword>
<dbReference type="RefSeq" id="WP_115586127.1">
    <property type="nucleotide sequence ID" value="NZ_CP025544.1"/>
</dbReference>
<feature type="signal peptide" evidence="2">
    <location>
        <begin position="1"/>
        <end position="22"/>
    </location>
</feature>
<dbReference type="InterPro" id="IPR036770">
    <property type="entry name" value="Ankyrin_rpt-contain_sf"/>
</dbReference>
<organism evidence="3 4">
    <name type="scientific">Candidatus Chromulinivorax destructor</name>
    <dbReference type="NCBI Taxonomy" id="2066483"/>
    <lineage>
        <taxon>Bacteria</taxon>
        <taxon>Candidatus Babelota</taxon>
        <taxon>Candidatus Babeliae</taxon>
        <taxon>Candidatus Babeliales</taxon>
        <taxon>Candidatus Chromulinivoraceae</taxon>
        <taxon>Candidatus Chromulinivorax</taxon>
    </lineage>
</organism>
<dbReference type="AlphaFoldDB" id="A0A345ZCU5"/>
<proteinExistence type="predicted"/>